<evidence type="ECO:0000256" key="1">
    <source>
        <dbReference type="SAM" id="MobiDB-lite"/>
    </source>
</evidence>
<gene>
    <name evidence="2" type="ORF">HJC23_012392</name>
</gene>
<proteinExistence type="predicted"/>
<dbReference type="AlphaFoldDB" id="A0ABD3NUB4"/>
<dbReference type="Proteomes" id="UP001516023">
    <property type="component" value="Unassembled WGS sequence"/>
</dbReference>
<organism evidence="2 3">
    <name type="scientific">Cyclotella cryptica</name>
    <dbReference type="NCBI Taxonomy" id="29204"/>
    <lineage>
        <taxon>Eukaryota</taxon>
        <taxon>Sar</taxon>
        <taxon>Stramenopiles</taxon>
        <taxon>Ochrophyta</taxon>
        <taxon>Bacillariophyta</taxon>
        <taxon>Coscinodiscophyceae</taxon>
        <taxon>Thalassiosirophycidae</taxon>
        <taxon>Stephanodiscales</taxon>
        <taxon>Stephanodiscaceae</taxon>
        <taxon>Cyclotella</taxon>
    </lineage>
</organism>
<sequence>MEHATPPSPLQNRPRRSLRRPRSLLTVAYSSILIVPSSSTPLDRPHHTNIVRSVLESSSFVNNANNLSPLLSSSSSSSCDPNQAELRLTLTTDAHSMDDNSWRFSTTTSSTVIQSGSVVTDDAVVESSACLDAGGEGIQCWDFELQDEFGDGLTAPHSGSGELVMAMTFYNASLCGNSNVYAASVRVLLVSSSSWTTFVTPGGTPGSFTLHYNDQLIASHNAVSCLISNEDGKFNKCASEFGFEYCGLRICRVHPNDNDEEPIITVSNLKGSQCRLIERTCGGTAPSLFRVTVDTDGYSKDISWDLRDVSGNVVMSGRQCRECGWYRHTCTGGICRPI</sequence>
<evidence type="ECO:0000313" key="3">
    <source>
        <dbReference type="Proteomes" id="UP001516023"/>
    </source>
</evidence>
<comment type="caution">
    <text evidence="2">The sequence shown here is derived from an EMBL/GenBank/DDBJ whole genome shotgun (WGS) entry which is preliminary data.</text>
</comment>
<dbReference type="EMBL" id="JABMIG020000412">
    <property type="protein sequence ID" value="KAL3778934.1"/>
    <property type="molecule type" value="Genomic_DNA"/>
</dbReference>
<protein>
    <submittedName>
        <fullName evidence="2">Uncharacterized protein</fullName>
    </submittedName>
</protein>
<name>A0ABD3NUB4_9STRA</name>
<reference evidence="2 3" key="1">
    <citation type="journal article" date="2020" name="G3 (Bethesda)">
        <title>Improved Reference Genome for Cyclotella cryptica CCMP332, a Model for Cell Wall Morphogenesis, Salinity Adaptation, and Lipid Production in Diatoms (Bacillariophyta).</title>
        <authorList>
            <person name="Roberts W.R."/>
            <person name="Downey K.M."/>
            <person name="Ruck E.C."/>
            <person name="Traller J.C."/>
            <person name="Alverson A.J."/>
        </authorList>
    </citation>
    <scope>NUCLEOTIDE SEQUENCE [LARGE SCALE GENOMIC DNA]</scope>
    <source>
        <strain evidence="2 3">CCMP332</strain>
    </source>
</reference>
<accession>A0ABD3NUB4</accession>
<keyword evidence="3" id="KW-1185">Reference proteome</keyword>
<evidence type="ECO:0000313" key="2">
    <source>
        <dbReference type="EMBL" id="KAL3778934.1"/>
    </source>
</evidence>
<feature type="region of interest" description="Disordered" evidence="1">
    <location>
        <begin position="1"/>
        <end position="21"/>
    </location>
</feature>